<reference evidence="2 3" key="1">
    <citation type="submission" date="2020-07" db="EMBL/GenBank/DDBJ databases">
        <title>Facklamia lactis sp. nov., isolated from raw milk.</title>
        <authorList>
            <person name="Doll E.V."/>
            <person name="Huptas C."/>
            <person name="Staib L."/>
            <person name="Wenning M."/>
            <person name="Scherer S."/>
        </authorList>
    </citation>
    <scope>NUCLEOTIDE SEQUENCE [LARGE SCALE GENOMIC DNA]</scope>
    <source>
        <strain evidence="2 3">DSM 111018</strain>
    </source>
</reference>
<keyword evidence="3" id="KW-1185">Reference proteome</keyword>
<dbReference type="PROSITE" id="PS00602">
    <property type="entry name" value="ALDOLASE_CLASS_II_1"/>
    <property type="match status" value="1"/>
</dbReference>
<dbReference type="PIRSF" id="PIRSF001359">
    <property type="entry name" value="F_bP_aldolase_II"/>
    <property type="match status" value="1"/>
</dbReference>
<dbReference type="EMBL" id="JACBXQ010000007">
    <property type="protein sequence ID" value="MBG9987265.1"/>
    <property type="molecule type" value="Genomic_DNA"/>
</dbReference>
<dbReference type="NCBIfam" id="TIGR00167">
    <property type="entry name" value="cbbA"/>
    <property type="match status" value="1"/>
</dbReference>
<dbReference type="Pfam" id="PF01116">
    <property type="entry name" value="F_bP_aldolase"/>
    <property type="match status" value="1"/>
</dbReference>
<dbReference type="SUPFAM" id="SSF51569">
    <property type="entry name" value="Aldolase"/>
    <property type="match status" value="1"/>
</dbReference>
<evidence type="ECO:0000313" key="2">
    <source>
        <dbReference type="EMBL" id="MBG9987265.1"/>
    </source>
</evidence>
<evidence type="ECO:0000313" key="3">
    <source>
        <dbReference type="Proteomes" id="UP000721415"/>
    </source>
</evidence>
<dbReference type="CDD" id="cd00947">
    <property type="entry name" value="TBP_aldolase_IIB"/>
    <property type="match status" value="1"/>
</dbReference>
<comment type="caution">
    <text evidence="2">The sequence shown here is derived from an EMBL/GenBank/DDBJ whole genome shotgun (WGS) entry which is preliminary data.</text>
</comment>
<comment type="cofactor">
    <cofactor evidence="1">
        <name>Zn(2+)</name>
        <dbReference type="ChEBI" id="CHEBI:29105"/>
    </cofactor>
</comment>
<gene>
    <name evidence="2" type="ORF">HZY91_10345</name>
</gene>
<evidence type="ECO:0000256" key="1">
    <source>
        <dbReference type="ARBA" id="ARBA00001947"/>
    </source>
</evidence>
<dbReference type="InterPro" id="IPR000771">
    <property type="entry name" value="FBA_II"/>
</dbReference>
<dbReference type="PANTHER" id="PTHR30304:SF0">
    <property type="entry name" value="D-TAGATOSE-1,6-BISPHOSPHATE ALDOLASE SUBUNIT GATY-RELATED"/>
    <property type="match status" value="1"/>
</dbReference>
<dbReference type="RefSeq" id="WP_197116188.1">
    <property type="nucleotide sequence ID" value="NZ_JACBXQ010000007.1"/>
</dbReference>
<dbReference type="Proteomes" id="UP000721415">
    <property type="component" value="Unassembled WGS sequence"/>
</dbReference>
<accession>A0ABS0LSW9</accession>
<dbReference type="InterPro" id="IPR050246">
    <property type="entry name" value="Class_II_FBP_aldolase"/>
</dbReference>
<protein>
    <submittedName>
        <fullName evidence="2">Class II fructose-bisphosphate aldolase</fullName>
    </submittedName>
</protein>
<dbReference type="PANTHER" id="PTHR30304">
    <property type="entry name" value="D-TAGATOSE-1,6-BISPHOSPHATE ALDOLASE"/>
    <property type="match status" value="1"/>
</dbReference>
<dbReference type="Gene3D" id="3.20.20.70">
    <property type="entry name" value="Aldolase class I"/>
    <property type="match status" value="1"/>
</dbReference>
<organism evidence="2 3">
    <name type="scientific">Facklamia lactis</name>
    <dbReference type="NCBI Taxonomy" id="2749967"/>
    <lineage>
        <taxon>Bacteria</taxon>
        <taxon>Bacillati</taxon>
        <taxon>Bacillota</taxon>
        <taxon>Bacilli</taxon>
        <taxon>Lactobacillales</taxon>
        <taxon>Aerococcaceae</taxon>
        <taxon>Facklamia</taxon>
    </lineage>
</organism>
<name>A0ABS0LSW9_9LACT</name>
<sequence>MLVNSKDLLTSAKENHFAIPATNFIDLDSARTFVSVAERRQLPLILPFAQSHQHILSLEEAAAIGRLMAESVQVPVVLHLDHGEDFQTIQQAIDLGFTSVMIDASQKAFEENIEITREVVAYAHSKGVTVEAELGHVGANDTSESDQMTASIYTEVEDVIEFVDQTNVDSLAISIGTAHGIYKGTPKLNFERLEEIHQLVTIPLVLHGGSSTGHANLNRCAKSGISKINIYSDFIKAAMEAINQAELSDYIALKGLANHAMSEVLNTYYDVFNTEAYLK</sequence>
<proteinExistence type="predicted"/>
<dbReference type="InterPro" id="IPR013785">
    <property type="entry name" value="Aldolase_TIM"/>
</dbReference>